<protein>
    <submittedName>
        <fullName evidence="4">MOT13-like protein</fullName>
    </submittedName>
</protein>
<reference evidence="4" key="1">
    <citation type="submission" date="2022-11" db="EMBL/GenBank/DDBJ databases">
        <title>Centuries of genome instability and evolution in soft-shell clam transmissible cancer (bioRxiv).</title>
        <authorList>
            <person name="Hart S.F.M."/>
            <person name="Yonemitsu M.A."/>
            <person name="Giersch R.M."/>
            <person name="Beal B.F."/>
            <person name="Arriagada G."/>
            <person name="Davis B.W."/>
            <person name="Ostrander E.A."/>
            <person name="Goff S.P."/>
            <person name="Metzger M.J."/>
        </authorList>
    </citation>
    <scope>NUCLEOTIDE SEQUENCE</scope>
    <source>
        <strain evidence="4">MELC-2E11</strain>
        <tissue evidence="4">Siphon/mantle</tissue>
    </source>
</reference>
<dbReference type="PANTHER" id="PTHR11360">
    <property type="entry name" value="MONOCARBOXYLATE TRANSPORTER"/>
    <property type="match status" value="1"/>
</dbReference>
<gene>
    <name evidence="4" type="ORF">MAR_008779</name>
</gene>
<keyword evidence="5" id="KW-1185">Reference proteome</keyword>
<evidence type="ECO:0000259" key="3">
    <source>
        <dbReference type="PROSITE" id="PS50850"/>
    </source>
</evidence>
<feature type="transmembrane region" description="Helical" evidence="2">
    <location>
        <begin position="322"/>
        <end position="343"/>
    </location>
</feature>
<feature type="domain" description="Major facilitator superfamily (MFS) profile" evidence="3">
    <location>
        <begin position="91"/>
        <end position="470"/>
    </location>
</feature>
<feature type="transmembrane region" description="Helical" evidence="2">
    <location>
        <begin position="215"/>
        <end position="234"/>
    </location>
</feature>
<dbReference type="EMBL" id="CP111015">
    <property type="protein sequence ID" value="WAR02221.1"/>
    <property type="molecule type" value="Genomic_DNA"/>
</dbReference>
<dbReference type="Pfam" id="PF07690">
    <property type="entry name" value="MFS_1"/>
    <property type="match status" value="1"/>
</dbReference>
<proteinExistence type="predicted"/>
<keyword evidence="2" id="KW-0812">Transmembrane</keyword>
<dbReference type="InterPro" id="IPR011701">
    <property type="entry name" value="MFS"/>
</dbReference>
<feature type="transmembrane region" description="Helical" evidence="2">
    <location>
        <begin position="183"/>
        <end position="203"/>
    </location>
</feature>
<accession>A0ABY7E136</accession>
<dbReference type="PROSITE" id="PS50850">
    <property type="entry name" value="MFS"/>
    <property type="match status" value="1"/>
</dbReference>
<name>A0ABY7E136_MYAAR</name>
<keyword evidence="2" id="KW-1133">Transmembrane helix</keyword>
<feature type="transmembrane region" description="Helical" evidence="2">
    <location>
        <begin position="127"/>
        <end position="146"/>
    </location>
</feature>
<evidence type="ECO:0000313" key="5">
    <source>
        <dbReference type="Proteomes" id="UP001164746"/>
    </source>
</evidence>
<dbReference type="PANTHER" id="PTHR11360:SF310">
    <property type="entry name" value="MONOCARBOXYLATE TRANSPORTER 9-LIKE"/>
    <property type="match status" value="1"/>
</dbReference>
<comment type="subcellular location">
    <subcellularLocation>
        <location evidence="1">Membrane</location>
        <topology evidence="1">Multi-pass membrane protein</topology>
    </subcellularLocation>
</comment>
<evidence type="ECO:0000256" key="1">
    <source>
        <dbReference type="ARBA" id="ARBA00004141"/>
    </source>
</evidence>
<dbReference type="InterPro" id="IPR020846">
    <property type="entry name" value="MFS_dom"/>
</dbReference>
<feature type="transmembrane region" description="Helical" evidence="2">
    <location>
        <begin position="444"/>
        <end position="466"/>
    </location>
</feature>
<dbReference type="InterPro" id="IPR036259">
    <property type="entry name" value="MFS_trans_sf"/>
</dbReference>
<sequence>MEGNAETADLQRGQQEVEHLLPPDAGLSESHKQLSENGILSTYVVSEFGSEVLKSVHSVQVCEKVCEPNGNKDECIEDLEPHLDSHWSFAIALASFLAQAILGGHVYTTGIFYTVFREQFPEANEVAVSWLCSMPITLWFVGSPLGSALSNRYGCRTASITGGFLASTGLTLCYFTNNFYLIFLFYGVVAGFGNGIHYVGFVASVSRYFKKFRTVANIITTIGVTFGMALYATLVPMLNDAFSWQGTLLILGGISFNLCSLACILFPIKHSTPMPKKKIMNFSLLKDKHVLLFDIQCILCNLSSGVIFLHLPALIISNGISFSVSSLSLTIYGVSNCVAKVIYSVIGYMFAPDCSAIYVSSLTVYGCALILLATYPTHMWVICFSAILGFTYSVTGGYLVEVILSLVGPENIADGLAFGQVGKAVGSLLCGPLAGLLYESSESYQTSFFAGGVIMLLGCVLMLPVARQLRKNNRLSRESETAIDFEEENDGEIGADLCVHSNKKMVNILS</sequence>
<feature type="transmembrane region" description="Helical" evidence="2">
    <location>
        <begin position="246"/>
        <end position="268"/>
    </location>
</feature>
<keyword evidence="2" id="KW-0472">Membrane</keyword>
<feature type="transmembrane region" description="Helical" evidence="2">
    <location>
        <begin position="87"/>
        <end position="107"/>
    </location>
</feature>
<dbReference type="InterPro" id="IPR050327">
    <property type="entry name" value="Proton-linked_MCT"/>
</dbReference>
<feature type="transmembrane region" description="Helical" evidence="2">
    <location>
        <begin position="289"/>
        <end position="316"/>
    </location>
</feature>
<evidence type="ECO:0000313" key="4">
    <source>
        <dbReference type="EMBL" id="WAR02221.1"/>
    </source>
</evidence>
<feature type="transmembrane region" description="Helical" evidence="2">
    <location>
        <begin position="355"/>
        <end position="373"/>
    </location>
</feature>
<feature type="transmembrane region" description="Helical" evidence="2">
    <location>
        <begin position="379"/>
        <end position="404"/>
    </location>
</feature>
<dbReference type="Gene3D" id="1.20.1250.20">
    <property type="entry name" value="MFS general substrate transporter like domains"/>
    <property type="match status" value="1"/>
</dbReference>
<dbReference type="Proteomes" id="UP001164746">
    <property type="component" value="Chromosome 4"/>
</dbReference>
<dbReference type="SUPFAM" id="SSF103473">
    <property type="entry name" value="MFS general substrate transporter"/>
    <property type="match status" value="1"/>
</dbReference>
<evidence type="ECO:0000256" key="2">
    <source>
        <dbReference type="SAM" id="Phobius"/>
    </source>
</evidence>
<feature type="transmembrane region" description="Helical" evidence="2">
    <location>
        <begin position="416"/>
        <end position="438"/>
    </location>
</feature>
<organism evidence="4 5">
    <name type="scientific">Mya arenaria</name>
    <name type="common">Soft-shell clam</name>
    <dbReference type="NCBI Taxonomy" id="6604"/>
    <lineage>
        <taxon>Eukaryota</taxon>
        <taxon>Metazoa</taxon>
        <taxon>Spiralia</taxon>
        <taxon>Lophotrochozoa</taxon>
        <taxon>Mollusca</taxon>
        <taxon>Bivalvia</taxon>
        <taxon>Autobranchia</taxon>
        <taxon>Heteroconchia</taxon>
        <taxon>Euheterodonta</taxon>
        <taxon>Imparidentia</taxon>
        <taxon>Neoheterodontei</taxon>
        <taxon>Myida</taxon>
        <taxon>Myoidea</taxon>
        <taxon>Myidae</taxon>
        <taxon>Mya</taxon>
    </lineage>
</organism>